<dbReference type="EMBL" id="BPLR01014856">
    <property type="protein sequence ID" value="GIY71762.1"/>
    <property type="molecule type" value="Genomic_DNA"/>
</dbReference>
<keyword evidence="1" id="KW-1133">Transmembrane helix</keyword>
<evidence type="ECO:0000313" key="3">
    <source>
        <dbReference type="Proteomes" id="UP001054945"/>
    </source>
</evidence>
<gene>
    <name evidence="2" type="ORF">CEXT_194041</name>
</gene>
<organism evidence="2 3">
    <name type="scientific">Caerostris extrusa</name>
    <name type="common">Bark spider</name>
    <name type="synonym">Caerostris bankana</name>
    <dbReference type="NCBI Taxonomy" id="172846"/>
    <lineage>
        <taxon>Eukaryota</taxon>
        <taxon>Metazoa</taxon>
        <taxon>Ecdysozoa</taxon>
        <taxon>Arthropoda</taxon>
        <taxon>Chelicerata</taxon>
        <taxon>Arachnida</taxon>
        <taxon>Araneae</taxon>
        <taxon>Araneomorphae</taxon>
        <taxon>Entelegynae</taxon>
        <taxon>Araneoidea</taxon>
        <taxon>Araneidae</taxon>
        <taxon>Caerostris</taxon>
    </lineage>
</organism>
<dbReference type="AlphaFoldDB" id="A0AAV4VN57"/>
<keyword evidence="1" id="KW-0812">Transmembrane</keyword>
<reference evidence="2 3" key="1">
    <citation type="submission" date="2021-06" db="EMBL/GenBank/DDBJ databases">
        <title>Caerostris extrusa draft genome.</title>
        <authorList>
            <person name="Kono N."/>
            <person name="Arakawa K."/>
        </authorList>
    </citation>
    <scope>NUCLEOTIDE SEQUENCE [LARGE SCALE GENOMIC DNA]</scope>
</reference>
<proteinExistence type="predicted"/>
<comment type="caution">
    <text evidence="2">The sequence shown here is derived from an EMBL/GenBank/DDBJ whole genome shotgun (WGS) entry which is preliminary data.</text>
</comment>
<sequence length="230" mass="25287">MGNAVSAEQLSQKTIVITFKIGCGVYARAHGRLGGEFNWLYLKLICSGVTVMIYIMLLMSLNLWVVGQGLMFNCLVCEHIQHLGNYSIPEDALKSLSFCLLVSSLYTGTRDLLVSALYNGTRDPLVSALYNGTRDPLVSALYNGTRDPLVSALYKGTRDLVVLYTKGHETLWLALYTNGTRDPLVSALYNGTRDLLVSALYNGTRDLLVSALYNGTRDLLVSALYNGTRV</sequence>
<evidence type="ECO:0000256" key="1">
    <source>
        <dbReference type="SAM" id="Phobius"/>
    </source>
</evidence>
<keyword evidence="1" id="KW-0472">Membrane</keyword>
<protein>
    <submittedName>
        <fullName evidence="2">Uncharacterized protein</fullName>
    </submittedName>
</protein>
<evidence type="ECO:0000313" key="2">
    <source>
        <dbReference type="EMBL" id="GIY71762.1"/>
    </source>
</evidence>
<name>A0AAV4VN57_CAEEX</name>
<keyword evidence="3" id="KW-1185">Reference proteome</keyword>
<dbReference type="Proteomes" id="UP001054945">
    <property type="component" value="Unassembled WGS sequence"/>
</dbReference>
<accession>A0AAV4VN57</accession>
<feature type="transmembrane region" description="Helical" evidence="1">
    <location>
        <begin position="40"/>
        <end position="65"/>
    </location>
</feature>